<reference evidence="4 5" key="1">
    <citation type="submission" date="2019-07" db="EMBL/GenBank/DDBJ databases">
        <title>Full genome sequence of Devosia sp. Gsoil 520.</title>
        <authorList>
            <person name="Im W.-T."/>
        </authorList>
    </citation>
    <scope>NUCLEOTIDE SEQUENCE [LARGE SCALE GENOMIC DNA]</scope>
    <source>
        <strain evidence="4 5">Gsoil 520</strain>
    </source>
</reference>
<dbReference type="PANTHER" id="PTHR31544:SF2">
    <property type="entry name" value="AIG2-LIKE PROTEIN D"/>
    <property type="match status" value="1"/>
</dbReference>
<dbReference type="InterPro" id="IPR009288">
    <property type="entry name" value="AIG2-like_dom"/>
</dbReference>
<dbReference type="AlphaFoldDB" id="A0A5B8LVA0"/>
<accession>A0A5B8LVA0</accession>
<evidence type="ECO:0000313" key="5">
    <source>
        <dbReference type="Proteomes" id="UP000315364"/>
    </source>
</evidence>
<feature type="domain" description="Gamma-glutamylcyclotransferase AIG2-like" evidence="3">
    <location>
        <begin position="2"/>
        <end position="117"/>
    </location>
</feature>
<dbReference type="InterPro" id="IPR036568">
    <property type="entry name" value="GGCT-like_sf"/>
</dbReference>
<evidence type="ECO:0000256" key="1">
    <source>
        <dbReference type="ARBA" id="ARBA00022679"/>
    </source>
</evidence>
<proteinExistence type="predicted"/>
<dbReference type="InterPro" id="IPR013024">
    <property type="entry name" value="GGCT-like"/>
</dbReference>
<evidence type="ECO:0000313" key="4">
    <source>
        <dbReference type="EMBL" id="QDZ12016.1"/>
    </source>
</evidence>
<dbReference type="Gene3D" id="3.10.490.10">
    <property type="entry name" value="Gamma-glutamyl cyclotransferase-like"/>
    <property type="match status" value="1"/>
</dbReference>
<dbReference type="InterPro" id="IPR045038">
    <property type="entry name" value="AIG2-like"/>
</dbReference>
<dbReference type="PANTHER" id="PTHR31544">
    <property type="entry name" value="AIG2-LIKE PROTEIN D"/>
    <property type="match status" value="1"/>
</dbReference>
<evidence type="ECO:0000256" key="2">
    <source>
        <dbReference type="ARBA" id="ARBA00030602"/>
    </source>
</evidence>
<name>A0A5B8LVA0_9HYPH</name>
<keyword evidence="1 4" id="KW-0808">Transferase</keyword>
<dbReference type="SUPFAM" id="SSF110857">
    <property type="entry name" value="Gamma-glutamyl cyclotransferase-like"/>
    <property type="match status" value="1"/>
</dbReference>
<dbReference type="OrthoDB" id="8478759at2"/>
<dbReference type="KEGG" id="dea:FPZ08_15460"/>
<protein>
    <recommendedName>
        <fullName evidence="2">Putative gamma-glutamylcyclotransferase</fullName>
    </recommendedName>
</protein>
<keyword evidence="5" id="KW-1185">Reference proteome</keyword>
<dbReference type="CDD" id="cd06661">
    <property type="entry name" value="GGCT_like"/>
    <property type="match status" value="1"/>
</dbReference>
<dbReference type="GO" id="GO:0016740">
    <property type="term" value="F:transferase activity"/>
    <property type="evidence" value="ECO:0007669"/>
    <property type="project" value="UniProtKB-KW"/>
</dbReference>
<organism evidence="4 5">
    <name type="scientific">Devosia ginsengisoli</name>
    <dbReference type="NCBI Taxonomy" id="400770"/>
    <lineage>
        <taxon>Bacteria</taxon>
        <taxon>Pseudomonadati</taxon>
        <taxon>Pseudomonadota</taxon>
        <taxon>Alphaproteobacteria</taxon>
        <taxon>Hyphomicrobiales</taxon>
        <taxon>Devosiaceae</taxon>
        <taxon>Devosia</taxon>
    </lineage>
</organism>
<dbReference type="Proteomes" id="UP000315364">
    <property type="component" value="Chromosome"/>
</dbReference>
<evidence type="ECO:0000259" key="3">
    <source>
        <dbReference type="Pfam" id="PF06094"/>
    </source>
</evidence>
<sequence length="154" mass="16449">MLFIYGTLQDADVLGAVLGRPVVVAGLRRAVAPGFRAVVHPGRVYPALVASGDEAAPGLLLDNLSHLDLAVLDAFEGEEYRRRPISVLVDGVGHPADAYLPLAAISANAPVWSLADWTSVHKPAVLGRETETATALRQRLAAQVPDDRHDFVQQ</sequence>
<dbReference type="Pfam" id="PF06094">
    <property type="entry name" value="GGACT"/>
    <property type="match status" value="1"/>
</dbReference>
<gene>
    <name evidence="4" type="ORF">FPZ08_15460</name>
</gene>
<dbReference type="EMBL" id="CP042304">
    <property type="protein sequence ID" value="QDZ12016.1"/>
    <property type="molecule type" value="Genomic_DNA"/>
</dbReference>
<dbReference type="RefSeq" id="WP_146290830.1">
    <property type="nucleotide sequence ID" value="NZ_CP042304.1"/>
</dbReference>